<accession>A0A6M3K661</accession>
<dbReference type="AlphaFoldDB" id="A0A6M3K661"/>
<dbReference type="SUPFAM" id="SSF51126">
    <property type="entry name" value="Pectin lyase-like"/>
    <property type="match status" value="1"/>
</dbReference>
<organism evidence="2">
    <name type="scientific">viral metagenome</name>
    <dbReference type="NCBI Taxonomy" id="1070528"/>
    <lineage>
        <taxon>unclassified sequences</taxon>
        <taxon>metagenomes</taxon>
        <taxon>organismal metagenomes</taxon>
    </lineage>
</organism>
<dbReference type="Pfam" id="PF07602">
    <property type="entry name" value="DUF1565"/>
    <property type="match status" value="1"/>
</dbReference>
<proteinExistence type="predicted"/>
<dbReference type="InterPro" id="IPR012334">
    <property type="entry name" value="Pectin_lyas_fold"/>
</dbReference>
<name>A0A6M3K661_9ZZZZ</name>
<dbReference type="Gene3D" id="2.160.20.10">
    <property type="entry name" value="Single-stranded right-handed beta-helix, Pectin lyase-like"/>
    <property type="match status" value="1"/>
</dbReference>
<reference evidence="2" key="1">
    <citation type="submission" date="2020-03" db="EMBL/GenBank/DDBJ databases">
        <title>The deep terrestrial virosphere.</title>
        <authorList>
            <person name="Holmfeldt K."/>
            <person name="Nilsson E."/>
            <person name="Simone D."/>
            <person name="Lopez-Fernandez M."/>
            <person name="Wu X."/>
            <person name="de Brujin I."/>
            <person name="Lundin D."/>
            <person name="Andersson A."/>
            <person name="Bertilsson S."/>
            <person name="Dopson M."/>
        </authorList>
    </citation>
    <scope>NUCLEOTIDE SEQUENCE</scope>
    <source>
        <strain evidence="2">MM415A01506</strain>
    </source>
</reference>
<protein>
    <recommendedName>
        <fullName evidence="1">DUF1565 domain-containing protein</fullName>
    </recommendedName>
</protein>
<gene>
    <name evidence="2" type="ORF">MM415A01506_0004</name>
</gene>
<evidence type="ECO:0000259" key="1">
    <source>
        <dbReference type="Pfam" id="PF07602"/>
    </source>
</evidence>
<sequence length="341" mass="35655">MDSGKTRLKAFQGQARRVHAQFPRQDLTHPGYSFYTAIWYVDNVYGLDTNSGVDPLHPVKSVDQAVDMATAYGAPYQCIQVEPSQTAYHDDTGEVFPIVIPATLDDLTICSASSVPGTCRHTVIGATDEGHDDGLIYSLAENTRLIGLTFLSNKCPVYMGTESGHTAGAAVTTGGLIKDCVLSVGTTASVVALQTSCVGLVIDGCELISNGSTTVAYTANDTFTIKNSIIQAKVGGIDIVGGAAPSTRIQDCKFECVPDGVALTGYAIDMGAGSQDVMIYDCLFCDGKEGDGTALIAADDDVFTGNVNILGCFYPTDPYTSGAGAGDKTITTTALATLKAY</sequence>
<feature type="domain" description="DUF1565" evidence="1">
    <location>
        <begin position="44"/>
        <end position="277"/>
    </location>
</feature>
<dbReference type="InterPro" id="IPR011459">
    <property type="entry name" value="DUF1565"/>
</dbReference>
<evidence type="ECO:0000313" key="2">
    <source>
        <dbReference type="EMBL" id="QJA76455.1"/>
    </source>
</evidence>
<dbReference type="EMBL" id="MT142226">
    <property type="protein sequence ID" value="QJA76455.1"/>
    <property type="molecule type" value="Genomic_DNA"/>
</dbReference>
<dbReference type="InterPro" id="IPR011050">
    <property type="entry name" value="Pectin_lyase_fold/virulence"/>
</dbReference>